<evidence type="ECO:0000256" key="1">
    <source>
        <dbReference type="SAM" id="SignalP"/>
    </source>
</evidence>
<organism evidence="2 3">
    <name type="scientific">Gossypium barbadense</name>
    <name type="common">Sea Island cotton</name>
    <name type="synonym">Hibiscus barbadensis</name>
    <dbReference type="NCBI Taxonomy" id="3634"/>
    <lineage>
        <taxon>Eukaryota</taxon>
        <taxon>Viridiplantae</taxon>
        <taxon>Streptophyta</taxon>
        <taxon>Embryophyta</taxon>
        <taxon>Tracheophyta</taxon>
        <taxon>Spermatophyta</taxon>
        <taxon>Magnoliopsida</taxon>
        <taxon>eudicotyledons</taxon>
        <taxon>Gunneridae</taxon>
        <taxon>Pentapetalae</taxon>
        <taxon>rosids</taxon>
        <taxon>malvids</taxon>
        <taxon>Malvales</taxon>
        <taxon>Malvaceae</taxon>
        <taxon>Malvoideae</taxon>
        <taxon>Gossypium</taxon>
    </lineage>
</organism>
<accession>A0A2P5W1N2</accession>
<proteinExistence type="predicted"/>
<keyword evidence="1" id="KW-0732">Signal</keyword>
<evidence type="ECO:0000313" key="3">
    <source>
        <dbReference type="Proteomes" id="UP000239757"/>
    </source>
</evidence>
<dbReference type="EMBL" id="KZ669591">
    <property type="protein sequence ID" value="PPR85002.1"/>
    <property type="molecule type" value="Genomic_DNA"/>
</dbReference>
<feature type="signal peptide" evidence="1">
    <location>
        <begin position="1"/>
        <end position="20"/>
    </location>
</feature>
<feature type="chain" id="PRO_5015108480" evidence="1">
    <location>
        <begin position="21"/>
        <end position="93"/>
    </location>
</feature>
<evidence type="ECO:0000313" key="2">
    <source>
        <dbReference type="EMBL" id="PPR85002.1"/>
    </source>
</evidence>
<gene>
    <name evidence="2" type="ORF">GOBAR_AA35711</name>
</gene>
<protein>
    <submittedName>
        <fullName evidence="2">Uncharacterized protein</fullName>
    </submittedName>
</protein>
<reference evidence="2 3" key="1">
    <citation type="submission" date="2015-01" db="EMBL/GenBank/DDBJ databases">
        <title>Genome of allotetraploid Gossypium barbadense reveals genomic plasticity and fiber elongation in cotton evolution.</title>
        <authorList>
            <person name="Chen X."/>
            <person name="Liu X."/>
            <person name="Zhao B."/>
            <person name="Zheng H."/>
            <person name="Hu Y."/>
            <person name="Lu G."/>
            <person name="Yang C."/>
            <person name="Chen J."/>
            <person name="Shan C."/>
            <person name="Zhang L."/>
            <person name="Zhou Y."/>
            <person name="Wang L."/>
            <person name="Guo W."/>
            <person name="Bai Y."/>
            <person name="Ruan J."/>
            <person name="Shangguan X."/>
            <person name="Mao Y."/>
            <person name="Jiang J."/>
            <person name="Zhu Y."/>
            <person name="Lei J."/>
            <person name="Kang H."/>
            <person name="Chen S."/>
            <person name="He X."/>
            <person name="Wang R."/>
            <person name="Wang Y."/>
            <person name="Chen J."/>
            <person name="Wang L."/>
            <person name="Yu S."/>
            <person name="Wang B."/>
            <person name="Wei J."/>
            <person name="Song S."/>
            <person name="Lu X."/>
            <person name="Gao Z."/>
            <person name="Gu W."/>
            <person name="Deng X."/>
            <person name="Ma D."/>
            <person name="Wang S."/>
            <person name="Liang W."/>
            <person name="Fang L."/>
            <person name="Cai C."/>
            <person name="Zhu X."/>
            <person name="Zhou B."/>
            <person name="Zhang Y."/>
            <person name="Chen Z."/>
            <person name="Xu S."/>
            <person name="Zhu R."/>
            <person name="Wang S."/>
            <person name="Zhang T."/>
            <person name="Zhao G."/>
        </authorList>
    </citation>
    <scope>NUCLEOTIDE SEQUENCE [LARGE SCALE GENOMIC DNA]</scope>
    <source>
        <strain evidence="3">cv. Xinhai21</strain>
        <tissue evidence="2">Leaf</tissue>
    </source>
</reference>
<dbReference type="Proteomes" id="UP000239757">
    <property type="component" value="Unassembled WGS sequence"/>
</dbReference>
<name>A0A2P5W1N2_GOSBA</name>
<sequence length="93" mass="10873">MVYGKCFPILSRLILLKLSALPFHALKTMKRIAEVVVNYRDPLDMRNRNGPPHDMKATQVAPFFHNVWIRIRVMETPMPDRLARRLALYIAPM</sequence>
<dbReference type="AlphaFoldDB" id="A0A2P5W1N2"/>